<dbReference type="PANTHER" id="PTHR11066:SF34">
    <property type="entry name" value="ACYL-COENZYME A THIOESTERASE 8"/>
    <property type="match status" value="1"/>
</dbReference>
<evidence type="ECO:0000256" key="2">
    <source>
        <dbReference type="ARBA" id="ARBA00022801"/>
    </source>
</evidence>
<name>A0ABP0ZDE8_9ASCO</name>
<dbReference type="Proteomes" id="UP001497383">
    <property type="component" value="Chromosome 1"/>
</dbReference>
<evidence type="ECO:0000313" key="4">
    <source>
        <dbReference type="EMBL" id="CAK9435411.1"/>
    </source>
</evidence>
<feature type="domain" description="Acyl-CoA thioesterase-like N-terminal HotDog" evidence="3">
    <location>
        <begin position="25"/>
        <end position="108"/>
    </location>
</feature>
<dbReference type="PANTHER" id="PTHR11066">
    <property type="entry name" value="ACYL-COA THIOESTERASE"/>
    <property type="match status" value="1"/>
</dbReference>
<dbReference type="Gene3D" id="2.40.160.210">
    <property type="entry name" value="Acyl-CoA thioesterase, double hotdog domain"/>
    <property type="match status" value="1"/>
</dbReference>
<accession>A0ABP0ZDE8</accession>
<evidence type="ECO:0000313" key="5">
    <source>
        <dbReference type="Proteomes" id="UP001497383"/>
    </source>
</evidence>
<dbReference type="EMBL" id="OZ022405">
    <property type="protein sequence ID" value="CAK9435411.1"/>
    <property type="molecule type" value="Genomic_DNA"/>
</dbReference>
<dbReference type="RefSeq" id="XP_066827076.1">
    <property type="nucleotide sequence ID" value="XM_066971261.1"/>
</dbReference>
<organism evidence="4 5">
    <name type="scientific">Lodderomyces beijingensis</name>
    <dbReference type="NCBI Taxonomy" id="1775926"/>
    <lineage>
        <taxon>Eukaryota</taxon>
        <taxon>Fungi</taxon>
        <taxon>Dikarya</taxon>
        <taxon>Ascomycota</taxon>
        <taxon>Saccharomycotina</taxon>
        <taxon>Pichiomycetes</taxon>
        <taxon>Debaryomycetaceae</taxon>
        <taxon>Candida/Lodderomyces clade</taxon>
        <taxon>Lodderomyces</taxon>
    </lineage>
</organism>
<dbReference type="GeneID" id="92205334"/>
<evidence type="ECO:0000256" key="1">
    <source>
        <dbReference type="ARBA" id="ARBA00006538"/>
    </source>
</evidence>
<keyword evidence="5" id="KW-1185">Reference proteome</keyword>
<dbReference type="InterPro" id="IPR042171">
    <property type="entry name" value="Acyl-CoA_hotdog"/>
</dbReference>
<dbReference type="InterPro" id="IPR049449">
    <property type="entry name" value="TesB_ACOT8-like_N"/>
</dbReference>
<dbReference type="CDD" id="cd03445">
    <property type="entry name" value="Thioesterase_II_repeat2"/>
    <property type="match status" value="1"/>
</dbReference>
<dbReference type="InterPro" id="IPR029069">
    <property type="entry name" value="HotDog_dom_sf"/>
</dbReference>
<protein>
    <recommendedName>
        <fullName evidence="3">Acyl-CoA thioesterase-like N-terminal HotDog domain-containing protein</fullName>
    </recommendedName>
</protein>
<gene>
    <name evidence="4" type="ORF">LODBEIA_P01380</name>
</gene>
<comment type="similarity">
    <text evidence="1">Belongs to the C/M/P thioester hydrolase family.</text>
</comment>
<proteinExistence type="inferred from homology"/>
<dbReference type="SUPFAM" id="SSF54637">
    <property type="entry name" value="Thioesterase/thiol ester dehydrase-isomerase"/>
    <property type="match status" value="1"/>
</dbReference>
<dbReference type="Pfam" id="PF13622">
    <property type="entry name" value="4HBT_3"/>
    <property type="match status" value="1"/>
</dbReference>
<evidence type="ECO:0000259" key="3">
    <source>
        <dbReference type="Pfam" id="PF13622"/>
    </source>
</evidence>
<dbReference type="InterPro" id="IPR003703">
    <property type="entry name" value="Acyl_CoA_thio"/>
</dbReference>
<reference evidence="4 5" key="1">
    <citation type="submission" date="2024-03" db="EMBL/GenBank/DDBJ databases">
        <authorList>
            <person name="Brejova B."/>
        </authorList>
    </citation>
    <scope>NUCLEOTIDE SEQUENCE [LARGE SCALE GENOMIC DNA]</scope>
    <source>
        <strain evidence="4 5">CBS 14171</strain>
    </source>
</reference>
<keyword evidence="2" id="KW-0378">Hydrolase</keyword>
<sequence length="268" mass="30223">MDRLKSEVYNKENPVAKIEAKAAAWIKGARGSYGGDFLAQGSNACWESVGRDNFQPHSLHSYFVKAIQAESNLRWEVLKISDSRSFANRLAMAYQNDKLCFTLQVSFTKDNDLAKREKPTFKNWWPPESRSSLSPSTLEESPANGFTSLRTWLKSNSCTSTPTATLSISIPSHIFKDTKNFDQNKIAEQESGMFVKVLDNYDLGRDKFPNMGNDRLLTIINFYTMKGTIVATAIQEAYGVLTRQMVERSRALLAKYHPPAETQQSAKL</sequence>